<dbReference type="InterPro" id="IPR014973">
    <property type="entry name" value="DUF1835"/>
</dbReference>
<name>A0A5M6IC13_9PROT</name>
<feature type="domain" description="DUF1835" evidence="2">
    <location>
        <begin position="39"/>
        <end position="143"/>
    </location>
</feature>
<gene>
    <name evidence="3" type="ORF">F1188_11420</name>
</gene>
<protein>
    <submittedName>
        <fullName evidence="3">DUF1835 domain-containing protein</fullName>
    </submittedName>
</protein>
<dbReference type="RefSeq" id="WP_150062548.1">
    <property type="nucleotide sequence ID" value="NZ_JACHII010000017.1"/>
</dbReference>
<evidence type="ECO:0000313" key="4">
    <source>
        <dbReference type="Proteomes" id="UP000324065"/>
    </source>
</evidence>
<dbReference type="AlphaFoldDB" id="A0A5M6IC13"/>
<dbReference type="OrthoDB" id="127805at2"/>
<proteinExistence type="predicted"/>
<evidence type="ECO:0000259" key="2">
    <source>
        <dbReference type="Pfam" id="PF08874"/>
    </source>
</evidence>
<sequence>MMPDPRPGAAIVSLAQAAPRAGGARGPRRAAPDGDAPTLHVRCGSDIRDSLAMAGFQGDFLEVADPLIQGPVPATRSLDGYHDTRARFVSAAYGVPLAEARRRMAGEWAALLAADRYDRVVLWFEHDAYDQLILARVLDALHGRRGLEGRAALVLYDPARDGASVGVVRGLGELGPDALLRLWGQRRMVTRALTAQGVRVWDALRQPAPRALARMAAGLVPGLATMAPALRRWLQDLPWTTDGLALTERGLLRTLADEGGTASTGTLFRAYLTTDPQPTLGDAMMTHVVHGLCAGPEPAVIKDDPDAADRTATWTLTETGRRLLDGTADWAALGGLDRWMGGTHLVSPMPSWRWDPETAAPIATGMADRAGRGEAQP</sequence>
<accession>A0A5M6IC13</accession>
<evidence type="ECO:0000313" key="3">
    <source>
        <dbReference type="EMBL" id="KAA5605497.1"/>
    </source>
</evidence>
<organism evidence="3 4">
    <name type="scientific">Roseospira marina</name>
    <dbReference type="NCBI Taxonomy" id="140057"/>
    <lineage>
        <taxon>Bacteria</taxon>
        <taxon>Pseudomonadati</taxon>
        <taxon>Pseudomonadota</taxon>
        <taxon>Alphaproteobacteria</taxon>
        <taxon>Rhodospirillales</taxon>
        <taxon>Rhodospirillaceae</taxon>
        <taxon>Roseospira</taxon>
    </lineage>
</organism>
<dbReference type="Proteomes" id="UP000324065">
    <property type="component" value="Unassembled WGS sequence"/>
</dbReference>
<comment type="caution">
    <text evidence="3">The sequence shown here is derived from an EMBL/GenBank/DDBJ whole genome shotgun (WGS) entry which is preliminary data.</text>
</comment>
<evidence type="ECO:0000256" key="1">
    <source>
        <dbReference type="SAM" id="MobiDB-lite"/>
    </source>
</evidence>
<dbReference type="Pfam" id="PF08874">
    <property type="entry name" value="DUF1835"/>
    <property type="match status" value="1"/>
</dbReference>
<feature type="region of interest" description="Disordered" evidence="1">
    <location>
        <begin position="18"/>
        <end position="38"/>
    </location>
</feature>
<reference evidence="3 4" key="1">
    <citation type="submission" date="2019-09" db="EMBL/GenBank/DDBJ databases">
        <title>Genome sequence of Roseospira marina, one of the more divergent members of the non-sulfur purple photosynthetic bacterial family, the Rhodospirillaceae.</title>
        <authorList>
            <person name="Meyer T."/>
            <person name="Kyndt J."/>
        </authorList>
    </citation>
    <scope>NUCLEOTIDE SEQUENCE [LARGE SCALE GENOMIC DNA]</scope>
    <source>
        <strain evidence="3 4">DSM 15113</strain>
    </source>
</reference>
<dbReference type="EMBL" id="VWPJ01000009">
    <property type="protein sequence ID" value="KAA5605497.1"/>
    <property type="molecule type" value="Genomic_DNA"/>
</dbReference>
<keyword evidence="4" id="KW-1185">Reference proteome</keyword>